<evidence type="ECO:0000256" key="1">
    <source>
        <dbReference type="SAM" id="Phobius"/>
    </source>
</evidence>
<protein>
    <submittedName>
        <fullName evidence="2">DUF1648 domain-containing protein</fullName>
    </submittedName>
</protein>
<keyword evidence="1" id="KW-0812">Transmembrane</keyword>
<proteinExistence type="predicted"/>
<accession>A0A853ES74</accession>
<dbReference type="RefSeq" id="WP_179913009.1">
    <property type="nucleotide sequence ID" value="NZ_JACBYE010000013.1"/>
</dbReference>
<feature type="transmembrane region" description="Helical" evidence="1">
    <location>
        <begin position="130"/>
        <end position="154"/>
    </location>
</feature>
<gene>
    <name evidence="2" type="ORF">HZZ10_07290</name>
</gene>
<comment type="caution">
    <text evidence="2">The sequence shown here is derived from an EMBL/GenBank/DDBJ whole genome shotgun (WGS) entry which is preliminary data.</text>
</comment>
<feature type="transmembrane region" description="Helical" evidence="1">
    <location>
        <begin position="222"/>
        <end position="243"/>
    </location>
</feature>
<keyword evidence="1" id="KW-0472">Membrane</keyword>
<feature type="transmembrane region" description="Helical" evidence="1">
    <location>
        <begin position="194"/>
        <end position="216"/>
    </location>
</feature>
<reference evidence="2 3" key="1">
    <citation type="submission" date="2020-07" db="EMBL/GenBank/DDBJ databases">
        <title>MOT database genomes.</title>
        <authorList>
            <person name="Joseph S."/>
            <person name="Aduse-Opoku J."/>
            <person name="Hashim A."/>
            <person name="Wade W."/>
            <person name="Curtis M."/>
        </authorList>
    </citation>
    <scope>NUCLEOTIDE SEQUENCE [LARGE SCALE GENOMIC DNA]</scope>
    <source>
        <strain evidence="2 3">DSM 100099</strain>
    </source>
</reference>
<feature type="transmembrane region" description="Helical" evidence="1">
    <location>
        <begin position="97"/>
        <end position="118"/>
    </location>
</feature>
<feature type="transmembrane region" description="Helical" evidence="1">
    <location>
        <begin position="60"/>
        <end position="85"/>
    </location>
</feature>
<keyword evidence="1" id="KW-1133">Transmembrane helix</keyword>
<name>A0A853ES74_9MICO</name>
<organism evidence="2 3">
    <name type="scientific">Sanguibacter inulinus</name>
    <dbReference type="NCBI Taxonomy" id="60922"/>
    <lineage>
        <taxon>Bacteria</taxon>
        <taxon>Bacillati</taxon>
        <taxon>Actinomycetota</taxon>
        <taxon>Actinomycetes</taxon>
        <taxon>Micrococcales</taxon>
        <taxon>Sanguibacteraceae</taxon>
        <taxon>Sanguibacter</taxon>
    </lineage>
</organism>
<feature type="transmembrane region" description="Helical" evidence="1">
    <location>
        <begin position="20"/>
        <end position="40"/>
    </location>
</feature>
<dbReference type="Proteomes" id="UP000561011">
    <property type="component" value="Unassembled WGS sequence"/>
</dbReference>
<dbReference type="EMBL" id="JACBYE010000013">
    <property type="protein sequence ID" value="NYS93330.1"/>
    <property type="molecule type" value="Genomic_DNA"/>
</dbReference>
<keyword evidence="3" id="KW-1185">Reference proteome</keyword>
<dbReference type="AlphaFoldDB" id="A0A853ES74"/>
<evidence type="ECO:0000313" key="3">
    <source>
        <dbReference type="Proteomes" id="UP000561011"/>
    </source>
</evidence>
<sequence>MTTARSTRPGPVQHRGSTTLLGLVLPLVILVAGAGVAASWRDELPARVATHWGSDGPDGFSSLSTLLVGTVAGCAVLVAAFWAFAFWAGRVRNLRQLAVGLNVGVATLVAALTVGTLAPQRGLTDGSEVGGVGLAITVAVVGALALGLLVALVLPRDEPSPETDRPRDDVPRIPLTADERAVWVRRTSSSTGMVITLLAAVLVAAAVTTAGTWGLLAVPVALVLLSLAMFSWIVTVDVTGLTVRSTLGVPRKHLPVDEIVDATVDDVVPLRDFGGYGWRTSTDGRTGVVIRGGETLEVRSTGGRRFVVTVDDAATAAALLNAFADRHRAARPAGTPESTAEES</sequence>
<evidence type="ECO:0000313" key="2">
    <source>
        <dbReference type="EMBL" id="NYS93330.1"/>
    </source>
</evidence>